<organism evidence="1 2">
    <name type="scientific">Cymbomonas tetramitiformis</name>
    <dbReference type="NCBI Taxonomy" id="36881"/>
    <lineage>
        <taxon>Eukaryota</taxon>
        <taxon>Viridiplantae</taxon>
        <taxon>Chlorophyta</taxon>
        <taxon>Pyramimonadophyceae</taxon>
        <taxon>Pyramimonadales</taxon>
        <taxon>Pyramimonadaceae</taxon>
        <taxon>Cymbomonas</taxon>
    </lineage>
</organism>
<protein>
    <submittedName>
        <fullName evidence="1">Uncharacterized protein</fullName>
    </submittedName>
</protein>
<keyword evidence="2" id="KW-1185">Reference proteome</keyword>
<dbReference type="AlphaFoldDB" id="A0AAE0EQU6"/>
<accession>A0AAE0EQU6</accession>
<feature type="non-terminal residue" evidence="1">
    <location>
        <position position="1"/>
    </location>
</feature>
<dbReference type="EMBL" id="LGRX02034911">
    <property type="protein sequence ID" value="KAK3236677.1"/>
    <property type="molecule type" value="Genomic_DNA"/>
</dbReference>
<sequence length="194" mass="20668">SPLRCVLEGPRSEVRHNFSRSSGGSPVCLVPMRLHVHNTAQRSVAARFEPLSKDMKKPWKQADDSARDIPEGVAQALNNTGELGDAPAYAWIGQTSCVLPRVAGGETCSLPLTLAVFTPGTFHVSSLCLSWAYHESCAAADKAQGAASVADGQTTDEKTVEEEEAEVVLHLPPPDGEPAGKDYLLTVTEEETTA</sequence>
<evidence type="ECO:0000313" key="1">
    <source>
        <dbReference type="EMBL" id="KAK3236677.1"/>
    </source>
</evidence>
<evidence type="ECO:0000313" key="2">
    <source>
        <dbReference type="Proteomes" id="UP001190700"/>
    </source>
</evidence>
<dbReference type="Proteomes" id="UP001190700">
    <property type="component" value="Unassembled WGS sequence"/>
</dbReference>
<comment type="caution">
    <text evidence="1">The sequence shown here is derived from an EMBL/GenBank/DDBJ whole genome shotgun (WGS) entry which is preliminary data.</text>
</comment>
<proteinExistence type="predicted"/>
<name>A0AAE0EQU6_9CHLO</name>
<reference evidence="1 2" key="1">
    <citation type="journal article" date="2015" name="Genome Biol. Evol.">
        <title>Comparative Genomics of a Bacterivorous Green Alga Reveals Evolutionary Causalities and Consequences of Phago-Mixotrophic Mode of Nutrition.</title>
        <authorList>
            <person name="Burns J.A."/>
            <person name="Paasch A."/>
            <person name="Narechania A."/>
            <person name="Kim E."/>
        </authorList>
    </citation>
    <scope>NUCLEOTIDE SEQUENCE [LARGE SCALE GENOMIC DNA]</scope>
    <source>
        <strain evidence="1 2">PLY_AMNH</strain>
    </source>
</reference>
<gene>
    <name evidence="1" type="ORF">CYMTET_53195</name>
</gene>